<keyword evidence="5" id="KW-1185">Reference proteome</keyword>
<evidence type="ECO:0000256" key="1">
    <source>
        <dbReference type="ARBA" id="ARBA00008694"/>
    </source>
</evidence>
<keyword evidence="3" id="KW-0012">Acyltransferase</keyword>
<sequence length="181" mass="20190">MAAQCRVRAAHAGDCREILRMIQELADYEKLPDQVRNSVEGLRRDGFEEPSPLFRCLVAEPTDGCGQGDGPALIGFALCYMTYSTWKGRALYMEDLYVMPQYRGKGVGSQLLAAVAEMCLSLGCCHLQFSVLDWNSPAISFYHSRGAKDLTQAEGWHMFRVLPEDLHQMISARPKPGTTEP</sequence>
<evidence type="ECO:0000256" key="2">
    <source>
        <dbReference type="ARBA" id="ARBA00022679"/>
    </source>
</evidence>
<dbReference type="FunFam" id="3.40.630.30:FF:000064">
    <property type="entry name" value="GNAT family acetyltransferase"/>
    <property type="match status" value="1"/>
</dbReference>
<dbReference type="AGR" id="Xenbase:XB-GENE-5917487"/>
<evidence type="ECO:0000256" key="3">
    <source>
        <dbReference type="ARBA" id="ARBA00023315"/>
    </source>
</evidence>
<evidence type="ECO:0000313" key="5">
    <source>
        <dbReference type="Proteomes" id="UP000008143"/>
    </source>
</evidence>
<evidence type="ECO:0000259" key="4">
    <source>
        <dbReference type="PROSITE" id="PS51186"/>
    </source>
</evidence>
<comment type="similarity">
    <text evidence="1">Belongs to the acetyltransferase family.</text>
</comment>
<name>A0A8J1JFS8_XENTR</name>
<evidence type="ECO:0000313" key="6">
    <source>
        <dbReference type="RefSeq" id="XP_031755506.1"/>
    </source>
</evidence>
<dbReference type="GeneID" id="100487185"/>
<proteinExistence type="inferred from homology"/>
<dbReference type="PROSITE" id="PS51186">
    <property type="entry name" value="GNAT"/>
    <property type="match status" value="1"/>
</dbReference>
<protein>
    <submittedName>
        <fullName evidence="6">Diamine acetyltransferase 2 isoform X1</fullName>
    </submittedName>
</protein>
<organism evidence="5 6">
    <name type="scientific">Xenopus tropicalis</name>
    <name type="common">Western clawed frog</name>
    <name type="synonym">Silurana tropicalis</name>
    <dbReference type="NCBI Taxonomy" id="8364"/>
    <lineage>
        <taxon>Eukaryota</taxon>
        <taxon>Metazoa</taxon>
        <taxon>Chordata</taxon>
        <taxon>Craniata</taxon>
        <taxon>Vertebrata</taxon>
        <taxon>Euteleostomi</taxon>
        <taxon>Amphibia</taxon>
        <taxon>Batrachia</taxon>
        <taxon>Anura</taxon>
        <taxon>Pipoidea</taxon>
        <taxon>Pipidae</taxon>
        <taxon>Xenopodinae</taxon>
        <taxon>Xenopus</taxon>
        <taxon>Silurana</taxon>
    </lineage>
</organism>
<gene>
    <name evidence="6 7" type="primary">sat2</name>
</gene>
<dbReference type="PANTHER" id="PTHR10545">
    <property type="entry name" value="DIAMINE N-ACETYLTRANSFERASE"/>
    <property type="match status" value="1"/>
</dbReference>
<dbReference type="InterPro" id="IPR051016">
    <property type="entry name" value="Diverse_Substrate_AcTransf"/>
</dbReference>
<evidence type="ECO:0000313" key="7">
    <source>
        <dbReference type="Xenbase" id="XB-GENE-5917487"/>
    </source>
</evidence>
<dbReference type="Pfam" id="PF00583">
    <property type="entry name" value="Acetyltransf_1"/>
    <property type="match status" value="1"/>
</dbReference>
<dbReference type="InterPro" id="IPR016181">
    <property type="entry name" value="Acyl_CoA_acyltransferase"/>
</dbReference>
<dbReference type="PANTHER" id="PTHR10545:SF51">
    <property type="entry name" value="THIALYSINE N-EPSILON-ACETYLTRANSFERASE"/>
    <property type="match status" value="1"/>
</dbReference>
<dbReference type="RefSeq" id="XP_031755506.1">
    <property type="nucleotide sequence ID" value="XM_031899646.1"/>
</dbReference>
<dbReference type="GO" id="GO:0008080">
    <property type="term" value="F:N-acetyltransferase activity"/>
    <property type="evidence" value="ECO:0000318"/>
    <property type="project" value="GO_Central"/>
</dbReference>
<dbReference type="OrthoDB" id="7305308at2759"/>
<accession>A0A8J1JFS8</accession>
<dbReference type="SUPFAM" id="SSF55729">
    <property type="entry name" value="Acyl-CoA N-acyltransferases (Nat)"/>
    <property type="match status" value="1"/>
</dbReference>
<feature type="domain" description="N-acetyltransferase" evidence="4">
    <location>
        <begin position="26"/>
        <end position="168"/>
    </location>
</feature>
<dbReference type="OMA" id="QSEWVRY"/>
<keyword evidence="2" id="KW-0808">Transferase</keyword>
<reference evidence="6" key="1">
    <citation type="submission" date="2025-08" db="UniProtKB">
        <authorList>
            <consortium name="RefSeq"/>
        </authorList>
    </citation>
    <scope>IDENTIFICATION</scope>
    <source>
        <strain evidence="6">Nigerian</strain>
        <tissue evidence="6">Liver and blood</tissue>
    </source>
</reference>
<dbReference type="Proteomes" id="UP000008143">
    <property type="component" value="Chromosome 3"/>
</dbReference>
<dbReference type="InterPro" id="IPR000182">
    <property type="entry name" value="GNAT_dom"/>
</dbReference>
<dbReference type="Xenbase" id="XB-GENE-5917487">
    <property type="gene designation" value="sat2"/>
</dbReference>
<dbReference type="Gene3D" id="3.40.630.30">
    <property type="match status" value="1"/>
</dbReference>
<dbReference type="CTD" id="112483"/>
<dbReference type="CDD" id="cd04301">
    <property type="entry name" value="NAT_SF"/>
    <property type="match status" value="1"/>
</dbReference>
<dbReference type="AlphaFoldDB" id="A0A8J1JFS8"/>